<feature type="compositionally biased region" description="Low complexity" evidence="1">
    <location>
        <begin position="442"/>
        <end position="455"/>
    </location>
</feature>
<comment type="caution">
    <text evidence="4">The sequence shown here is derived from an EMBL/GenBank/DDBJ whole genome shotgun (WGS) entry which is preliminary data.</text>
</comment>
<feature type="region of interest" description="Disordered" evidence="1">
    <location>
        <begin position="433"/>
        <end position="458"/>
    </location>
</feature>
<evidence type="ECO:0000313" key="4">
    <source>
        <dbReference type="EMBL" id="KAH7639578.1"/>
    </source>
</evidence>
<feature type="compositionally biased region" description="Basic and acidic residues" evidence="1">
    <location>
        <begin position="530"/>
        <end position="551"/>
    </location>
</feature>
<protein>
    <submittedName>
        <fullName evidence="4">Uncharacterized protein</fullName>
    </submittedName>
</protein>
<evidence type="ECO:0000256" key="1">
    <source>
        <dbReference type="SAM" id="MobiDB-lite"/>
    </source>
</evidence>
<dbReference type="Proteomes" id="UP000828236">
    <property type="component" value="Unassembled WGS sequence"/>
</dbReference>
<feature type="region of interest" description="Disordered" evidence="1">
    <location>
        <begin position="598"/>
        <end position="661"/>
    </location>
</feature>
<gene>
    <name evidence="4" type="ORF">HUG17_3611</name>
</gene>
<feature type="region of interest" description="Disordered" evidence="1">
    <location>
        <begin position="494"/>
        <end position="551"/>
    </location>
</feature>
<keyword evidence="2" id="KW-0812">Transmembrane</keyword>
<reference evidence="4" key="1">
    <citation type="submission" date="2020-06" db="EMBL/GenBank/DDBJ databases">
        <authorList>
            <person name="Ji K."/>
            <person name="Li J."/>
        </authorList>
    </citation>
    <scope>NUCLEOTIDE SEQUENCE</scope>
    <source>
        <strain evidence="4">JKM2019</strain>
        <tissue evidence="4">Whole body</tissue>
    </source>
</reference>
<evidence type="ECO:0000256" key="3">
    <source>
        <dbReference type="SAM" id="SignalP"/>
    </source>
</evidence>
<accession>A0A9D4SFB3</accession>
<name>A0A9D4SFB3_DERFA</name>
<evidence type="ECO:0000256" key="2">
    <source>
        <dbReference type="SAM" id="Phobius"/>
    </source>
</evidence>
<keyword evidence="2" id="KW-1133">Transmembrane helix</keyword>
<feature type="signal peptide" evidence="3">
    <location>
        <begin position="1"/>
        <end position="18"/>
    </location>
</feature>
<dbReference type="EMBL" id="SDOV01000007">
    <property type="protein sequence ID" value="KAH7639578.1"/>
    <property type="molecule type" value="Genomic_DNA"/>
</dbReference>
<feature type="transmembrane region" description="Helical" evidence="2">
    <location>
        <begin position="300"/>
        <end position="326"/>
    </location>
</feature>
<reference evidence="4" key="2">
    <citation type="journal article" date="2021" name="World Allergy Organ. J.">
        <title>Chromosome-level assembly of Dermatophagoides farinae genome and transcriptome reveals two novel allergens Der f 37 and Der f 39.</title>
        <authorList>
            <person name="Chen J."/>
            <person name="Cai Z."/>
            <person name="Fan D."/>
            <person name="Hu J."/>
            <person name="Hou Y."/>
            <person name="He Y."/>
            <person name="Zhang Z."/>
            <person name="Zhao Z."/>
            <person name="Gao P."/>
            <person name="Hu W."/>
            <person name="Sun J."/>
            <person name="Li J."/>
            <person name="Ji K."/>
        </authorList>
    </citation>
    <scope>NUCLEOTIDE SEQUENCE</scope>
    <source>
        <strain evidence="4">JKM2019</strain>
    </source>
</reference>
<feature type="chain" id="PRO_5038388498" evidence="3">
    <location>
        <begin position="19"/>
        <end position="661"/>
    </location>
</feature>
<feature type="compositionally biased region" description="Basic residues" evidence="1">
    <location>
        <begin position="645"/>
        <end position="661"/>
    </location>
</feature>
<feature type="compositionally biased region" description="Basic and acidic residues" evidence="1">
    <location>
        <begin position="616"/>
        <end position="635"/>
    </location>
</feature>
<dbReference type="AlphaFoldDB" id="A0A9D4SFB3"/>
<feature type="compositionally biased region" description="Acidic residues" evidence="1">
    <location>
        <begin position="599"/>
        <end position="610"/>
    </location>
</feature>
<keyword evidence="2" id="KW-0472">Membrane</keyword>
<keyword evidence="3" id="KW-0732">Signal</keyword>
<sequence>MMNMLALMAISIIIIIIGDDSYQQQSSSDDNNDHAICVYVNDRFSSNLLTIGYHRRDDHLWIISDDSILHRLSSSLKITTTIAMENITKWNHIDSIEMEKNWPSLTLNNVKRIILMSSTMDSNDYFILINNEYINNNIIVYDLDDHKPIWIINQTLDDYQMFMNGEIIMDIDHNRLLIINKFEYHLIGMKLKSSPSTILLLKNGSIQCQSDNNTNGPFCHMLSTRIVMNFFDGNQWNFVDQNGRLYQIEKHHFDEQSLPYMANIATVKSYIRTIFKYFECNDYERNKKSTINGLDNKTNVMIMIGIAIAIVLQMIVLLILFIWCYWYRKRRKQRQQLLQFKKRSKEEERSFSLKKTPKSKMAKSPFKAILEPQTLSPFLSTTTTSYQQYGSTPSTTLSSKQMMGDEFCSQTETFREITEKSVSKSSKKKTIIPNKKWWSKRSQSPPKQQQPLLSLGDEKTRKQKIELIEIIDEPMKTMPVLPKMTNTAVAITLSDYFGGGGGNKKPATIDKKTMETSERRNRSPPTLLPGHRDRNRNLERKRSKEKEDSLNEIKKNRIDDIKVKQRRRERQLIKVIKLLAKDSNDLRQQRRRLRGNYVDDVDDDDVDNDFEQTRTTTERRTLTSSREQTDPELVRDLLNNLDRHRERKRRRQLQQQKQNKK</sequence>
<proteinExistence type="predicted"/>
<feature type="compositionally biased region" description="Basic and acidic residues" evidence="1">
    <location>
        <begin position="507"/>
        <end position="521"/>
    </location>
</feature>
<organism evidence="4">
    <name type="scientific">Dermatophagoides farinae</name>
    <name type="common">American house dust mite</name>
    <dbReference type="NCBI Taxonomy" id="6954"/>
    <lineage>
        <taxon>Eukaryota</taxon>
        <taxon>Metazoa</taxon>
        <taxon>Ecdysozoa</taxon>
        <taxon>Arthropoda</taxon>
        <taxon>Chelicerata</taxon>
        <taxon>Arachnida</taxon>
        <taxon>Acari</taxon>
        <taxon>Acariformes</taxon>
        <taxon>Sarcoptiformes</taxon>
        <taxon>Astigmata</taxon>
        <taxon>Psoroptidia</taxon>
        <taxon>Analgoidea</taxon>
        <taxon>Pyroglyphidae</taxon>
        <taxon>Dermatophagoidinae</taxon>
        <taxon>Dermatophagoides</taxon>
    </lineage>
</organism>